<dbReference type="EMBL" id="CYKH01000321">
    <property type="protein sequence ID" value="CUF42502.1"/>
    <property type="molecule type" value="Genomic_DNA"/>
</dbReference>
<dbReference type="VEuPathDB" id="TriTrypDB:BSAL_62405"/>
<gene>
    <name evidence="2" type="ORF">BSAL_62405</name>
</gene>
<protein>
    <submittedName>
        <fullName evidence="2">Uncharacterized protein</fullName>
    </submittedName>
</protein>
<feature type="compositionally biased region" description="Polar residues" evidence="1">
    <location>
        <begin position="200"/>
        <end position="209"/>
    </location>
</feature>
<proteinExistence type="predicted"/>
<feature type="region of interest" description="Disordered" evidence="1">
    <location>
        <begin position="116"/>
        <end position="222"/>
    </location>
</feature>
<reference evidence="3" key="1">
    <citation type="submission" date="2015-09" db="EMBL/GenBank/DDBJ databases">
        <authorList>
            <consortium name="Pathogen Informatics"/>
        </authorList>
    </citation>
    <scope>NUCLEOTIDE SEQUENCE [LARGE SCALE GENOMIC DNA]</scope>
    <source>
        <strain evidence="3">Lake Konstanz</strain>
    </source>
</reference>
<accession>A0A0S4IMB9</accession>
<keyword evidence="3" id="KW-1185">Reference proteome</keyword>
<name>A0A0S4IMB9_BODSA</name>
<organism evidence="2 3">
    <name type="scientific">Bodo saltans</name>
    <name type="common">Flagellated protozoan</name>
    <dbReference type="NCBI Taxonomy" id="75058"/>
    <lineage>
        <taxon>Eukaryota</taxon>
        <taxon>Discoba</taxon>
        <taxon>Euglenozoa</taxon>
        <taxon>Kinetoplastea</taxon>
        <taxon>Metakinetoplastina</taxon>
        <taxon>Eubodonida</taxon>
        <taxon>Bodonidae</taxon>
        <taxon>Bodo</taxon>
    </lineage>
</organism>
<feature type="region of interest" description="Disordered" evidence="1">
    <location>
        <begin position="38"/>
        <end position="101"/>
    </location>
</feature>
<sequence>MYVDAAREKKDVCAKDQERRHRFLKERRHETAVYVKGLQKHPLYMSPASPPRQGSGGVDSSDDSHISRRRHQPNTNAAISSAVGTSARTKPVGKSKPTKSSRFVQGVLQRMAEAAAAAAYPSADQTPSSSSYTASPPPPDLTPLGGVLGHHHQQQQHRNTSPPHQRQHLDDDNDNSSGVDELMIIRQTSSPPPSAILQRPPSSNRTPAVTFTAPGERAEADQ</sequence>
<dbReference type="AlphaFoldDB" id="A0A0S4IMB9"/>
<evidence type="ECO:0000313" key="2">
    <source>
        <dbReference type="EMBL" id="CUF42502.1"/>
    </source>
</evidence>
<evidence type="ECO:0000313" key="3">
    <source>
        <dbReference type="Proteomes" id="UP000051952"/>
    </source>
</evidence>
<dbReference type="Proteomes" id="UP000051952">
    <property type="component" value="Unassembled WGS sequence"/>
</dbReference>
<feature type="compositionally biased region" description="Polar residues" evidence="1">
    <location>
        <begin position="73"/>
        <end position="88"/>
    </location>
</feature>
<evidence type="ECO:0000256" key="1">
    <source>
        <dbReference type="SAM" id="MobiDB-lite"/>
    </source>
</evidence>